<evidence type="ECO:0000259" key="6">
    <source>
        <dbReference type="Pfam" id="PF03755"/>
    </source>
</evidence>
<organism evidence="8 9">
    <name type="scientific">Pseudomaricurvus hydrocarbonicus</name>
    <dbReference type="NCBI Taxonomy" id="1470433"/>
    <lineage>
        <taxon>Bacteria</taxon>
        <taxon>Pseudomonadati</taxon>
        <taxon>Pseudomonadota</taxon>
        <taxon>Gammaproteobacteria</taxon>
        <taxon>Cellvibrionales</taxon>
        <taxon>Cellvibrionaceae</taxon>
        <taxon>Pseudomaricurvus</taxon>
    </lineage>
</organism>
<dbReference type="GO" id="GO:0004521">
    <property type="term" value="F:RNA endonuclease activity"/>
    <property type="evidence" value="ECO:0007669"/>
    <property type="project" value="InterPro"/>
</dbReference>
<gene>
    <name evidence="8" type="ORF">G8770_20390</name>
</gene>
<evidence type="ECO:0000259" key="7">
    <source>
        <dbReference type="Pfam" id="PF08340"/>
    </source>
</evidence>
<dbReference type="Proteomes" id="UP000787472">
    <property type="component" value="Unassembled WGS sequence"/>
</dbReference>
<dbReference type="InterPro" id="IPR013551">
    <property type="entry name" value="YicC-like_C"/>
</dbReference>
<comment type="similarity">
    <text evidence="5">Belongs to the YicC/YloC family.</text>
</comment>
<evidence type="ECO:0000313" key="9">
    <source>
        <dbReference type="Proteomes" id="UP000787472"/>
    </source>
</evidence>
<dbReference type="InterPro" id="IPR005229">
    <property type="entry name" value="YicC/YloC-like"/>
</dbReference>
<evidence type="ECO:0000256" key="2">
    <source>
        <dbReference type="ARBA" id="ARBA00022722"/>
    </source>
</evidence>
<sequence>MPCSMTGFARQEAKYPWGTLIWEVRSVNHRYLEPHFRLPDFIRELEPALREQLRKSLSRGKVEASFSYQLGGTDTSQELTINPTLLKQVTSAIDSVNDVLSRTNADIAAVNPLELLRWPGMLTDNDIDRDELLNASLDLFKQALNTLVENRAREGEELKGLIEQRLQGIDTQVAQVRAILPGILQAQRQKLLEKLESLKVDLDNDRLEQEMVYLAQKTDVDEELDRLDTHVTEVRRTLKQKSSVGRRLDFLMQELNREANTLSSKSIVTDTTQAAIELKVLIEQMREQIQNIE</sequence>
<dbReference type="NCBIfam" id="TIGR00255">
    <property type="entry name" value="YicC/YloC family endoribonuclease"/>
    <property type="match status" value="1"/>
</dbReference>
<protein>
    <submittedName>
        <fullName evidence="8">YicC family protein</fullName>
    </submittedName>
</protein>
<keyword evidence="4" id="KW-0378">Hydrolase</keyword>
<feature type="domain" description="Endoribonuclease YicC-like C-terminal" evidence="7">
    <location>
        <begin position="179"/>
        <end position="293"/>
    </location>
</feature>
<keyword evidence="2" id="KW-0540">Nuclease</keyword>
<dbReference type="RefSeq" id="WP_167191407.1">
    <property type="nucleotide sequence ID" value="NZ_JAAONZ010000021.1"/>
</dbReference>
<reference evidence="8" key="1">
    <citation type="submission" date="2020-03" db="EMBL/GenBank/DDBJ databases">
        <authorList>
            <person name="Guo F."/>
        </authorList>
    </citation>
    <scope>NUCLEOTIDE SEQUENCE</scope>
    <source>
        <strain evidence="8">JCM 30134</strain>
    </source>
</reference>
<comment type="cofactor">
    <cofactor evidence="1">
        <name>a divalent metal cation</name>
        <dbReference type="ChEBI" id="CHEBI:60240"/>
    </cofactor>
</comment>
<name>A0A9E5MPF3_9GAMM</name>
<dbReference type="EMBL" id="JAAONZ010000021">
    <property type="protein sequence ID" value="NHO67913.1"/>
    <property type="molecule type" value="Genomic_DNA"/>
</dbReference>
<dbReference type="GO" id="GO:0016787">
    <property type="term" value="F:hydrolase activity"/>
    <property type="evidence" value="ECO:0007669"/>
    <property type="project" value="UniProtKB-KW"/>
</dbReference>
<evidence type="ECO:0000256" key="3">
    <source>
        <dbReference type="ARBA" id="ARBA00022759"/>
    </source>
</evidence>
<dbReference type="AlphaFoldDB" id="A0A9E5MPF3"/>
<dbReference type="PANTHER" id="PTHR30636:SF3">
    <property type="entry name" value="UPF0701 PROTEIN YICC"/>
    <property type="match status" value="1"/>
</dbReference>
<evidence type="ECO:0000313" key="8">
    <source>
        <dbReference type="EMBL" id="NHO67913.1"/>
    </source>
</evidence>
<keyword evidence="3" id="KW-0255">Endonuclease</keyword>
<evidence type="ECO:0000256" key="5">
    <source>
        <dbReference type="ARBA" id="ARBA00035648"/>
    </source>
</evidence>
<evidence type="ECO:0000256" key="4">
    <source>
        <dbReference type="ARBA" id="ARBA00022801"/>
    </source>
</evidence>
<dbReference type="InterPro" id="IPR013527">
    <property type="entry name" value="YicC-like_N"/>
</dbReference>
<proteinExistence type="inferred from homology"/>
<feature type="domain" description="Endoribonuclease YicC-like N-terminal" evidence="6">
    <location>
        <begin position="4"/>
        <end position="159"/>
    </location>
</feature>
<evidence type="ECO:0000256" key="1">
    <source>
        <dbReference type="ARBA" id="ARBA00001968"/>
    </source>
</evidence>
<dbReference type="PANTHER" id="PTHR30636">
    <property type="entry name" value="UPF0701 PROTEIN YICC"/>
    <property type="match status" value="1"/>
</dbReference>
<comment type="caution">
    <text evidence="8">The sequence shown here is derived from an EMBL/GenBank/DDBJ whole genome shotgun (WGS) entry which is preliminary data.</text>
</comment>
<dbReference type="Pfam" id="PF08340">
    <property type="entry name" value="YicC-like_C"/>
    <property type="match status" value="1"/>
</dbReference>
<keyword evidence="9" id="KW-1185">Reference proteome</keyword>
<dbReference type="Pfam" id="PF03755">
    <property type="entry name" value="YicC-like_N"/>
    <property type="match status" value="1"/>
</dbReference>
<accession>A0A9E5MPF3</accession>